<feature type="chain" id="PRO_5034703249" description="Hydrolase Mb2248c" evidence="3">
    <location>
        <begin position="22"/>
        <end position="567"/>
    </location>
</feature>
<comment type="similarity">
    <text evidence="1">Belongs to the peptidase S33 family.</text>
</comment>
<feature type="signal peptide" evidence="3">
    <location>
        <begin position="1"/>
        <end position="21"/>
    </location>
</feature>
<dbReference type="InterPro" id="IPR013595">
    <property type="entry name" value="Pept_S33_TAP-like_C"/>
</dbReference>
<reference evidence="6" key="1">
    <citation type="submission" date="2021-01" db="EMBL/GenBank/DDBJ databases">
        <authorList>
            <person name="Kaushik A."/>
        </authorList>
    </citation>
    <scope>NUCLEOTIDE SEQUENCE</scope>
    <source>
        <strain evidence="6">AG4-R118</strain>
    </source>
</reference>
<dbReference type="InterPro" id="IPR000073">
    <property type="entry name" value="AB_hydrolase_1"/>
</dbReference>
<dbReference type="InterPro" id="IPR051601">
    <property type="entry name" value="Serine_prot/Carboxylest_S33"/>
</dbReference>
<evidence type="ECO:0000256" key="1">
    <source>
        <dbReference type="ARBA" id="ARBA00010088"/>
    </source>
</evidence>
<feature type="domain" description="Peptidase S33 tripeptidyl aminopeptidase-like C-terminal" evidence="5">
    <location>
        <begin position="457"/>
        <end position="549"/>
    </location>
</feature>
<keyword evidence="3" id="KW-0732">Signal</keyword>
<dbReference type="Gene3D" id="3.40.50.1820">
    <property type="entry name" value="alpha/beta hydrolase"/>
    <property type="match status" value="1"/>
</dbReference>
<keyword evidence="2" id="KW-0378">Hydrolase</keyword>
<dbReference type="Pfam" id="PF08386">
    <property type="entry name" value="Abhydrolase_4"/>
    <property type="match status" value="1"/>
</dbReference>
<gene>
    <name evidence="6" type="ORF">RDB_LOCUS69315</name>
</gene>
<dbReference type="Pfam" id="PF00561">
    <property type="entry name" value="Abhydrolase_1"/>
    <property type="match status" value="1"/>
</dbReference>
<dbReference type="InterPro" id="IPR029058">
    <property type="entry name" value="AB_hydrolase_fold"/>
</dbReference>
<accession>A0A8H3B8S3</accession>
<evidence type="ECO:0000313" key="6">
    <source>
        <dbReference type="EMBL" id="CAE6451037.1"/>
    </source>
</evidence>
<dbReference type="EMBL" id="CAJMWX010001040">
    <property type="protein sequence ID" value="CAE6451037.1"/>
    <property type="molecule type" value="Genomic_DNA"/>
</dbReference>
<evidence type="ECO:0000313" key="7">
    <source>
        <dbReference type="Proteomes" id="UP000663888"/>
    </source>
</evidence>
<sequence>MTPATTLALLTSLSFSTAIHARVIPLSNGYHRYTARNNNLEWKNCSQDGFPGRECTRFEVPLDWHNDEVGKASLAVIRYPAIKEPKLGTLFMNPGGPGGSGVETVQGADGDVIMQHSGGNYDLVSWDPRGVGQTIPRTACFKTAEEEAAFWNGTFLLTGPEVRGNLTSQAELDKFYSQADEIDQLLQRIGEQCVAYSPDVFQYVGTAATVRDMVAMHDALEGPDKPINFWGMSYGTVIGMYFVNMFPDRIGHVILDGVVDPTYWANRPAHEAKNALESTDETFDGFAEECAKAGPSRCPIAQESTTASGIHQWTRDLISAAYDYGKESGPSPLINSALVRNFLFANLYRPQLWTNLSQNLYDMKIALDDPASANLTRVKRWLPDPVDARDTQLRPRSETDNNQTLPAYNYNYEAIGCSDAVDGGNITTRDVFDFIVQVTHNVSHMFGPVGMPRIGRPFCHHWPVRAVERYAGPWNKTLSNPILVIGNTADPATPYQNAKWVADTLGSSAVLIEQGGYGHVSRRMPSNCTISAVQKYFVHNELPKQDMFCETSTNLFLEIATTGNAPS</sequence>
<dbReference type="SUPFAM" id="SSF53474">
    <property type="entry name" value="alpha/beta-Hydrolases"/>
    <property type="match status" value="1"/>
</dbReference>
<name>A0A8H3B8S3_9AGAM</name>
<evidence type="ECO:0008006" key="8">
    <source>
        <dbReference type="Google" id="ProtNLM"/>
    </source>
</evidence>
<dbReference type="PANTHER" id="PTHR43248">
    <property type="entry name" value="2-SUCCINYL-6-HYDROXY-2,4-CYCLOHEXADIENE-1-CARBOXYLATE SYNTHASE"/>
    <property type="match status" value="1"/>
</dbReference>
<evidence type="ECO:0000256" key="3">
    <source>
        <dbReference type="SAM" id="SignalP"/>
    </source>
</evidence>
<protein>
    <recommendedName>
        <fullName evidence="8">Hydrolase Mb2248c</fullName>
    </recommendedName>
</protein>
<comment type="caution">
    <text evidence="6">The sequence shown here is derived from an EMBL/GenBank/DDBJ whole genome shotgun (WGS) entry which is preliminary data.</text>
</comment>
<dbReference type="AlphaFoldDB" id="A0A8H3B8S3"/>
<feature type="domain" description="AB hydrolase-1" evidence="4">
    <location>
        <begin position="90"/>
        <end position="292"/>
    </location>
</feature>
<evidence type="ECO:0000259" key="5">
    <source>
        <dbReference type="Pfam" id="PF08386"/>
    </source>
</evidence>
<dbReference type="PANTHER" id="PTHR43248:SF25">
    <property type="entry name" value="AB HYDROLASE-1 DOMAIN-CONTAINING PROTEIN-RELATED"/>
    <property type="match status" value="1"/>
</dbReference>
<dbReference type="GO" id="GO:0016787">
    <property type="term" value="F:hydrolase activity"/>
    <property type="evidence" value="ECO:0007669"/>
    <property type="project" value="UniProtKB-KW"/>
</dbReference>
<proteinExistence type="inferred from homology"/>
<organism evidence="6 7">
    <name type="scientific">Rhizoctonia solani</name>
    <dbReference type="NCBI Taxonomy" id="456999"/>
    <lineage>
        <taxon>Eukaryota</taxon>
        <taxon>Fungi</taxon>
        <taxon>Dikarya</taxon>
        <taxon>Basidiomycota</taxon>
        <taxon>Agaricomycotina</taxon>
        <taxon>Agaricomycetes</taxon>
        <taxon>Cantharellales</taxon>
        <taxon>Ceratobasidiaceae</taxon>
        <taxon>Rhizoctonia</taxon>
    </lineage>
</organism>
<dbReference type="Proteomes" id="UP000663888">
    <property type="component" value="Unassembled WGS sequence"/>
</dbReference>
<evidence type="ECO:0000259" key="4">
    <source>
        <dbReference type="Pfam" id="PF00561"/>
    </source>
</evidence>
<evidence type="ECO:0000256" key="2">
    <source>
        <dbReference type="ARBA" id="ARBA00022801"/>
    </source>
</evidence>